<name>A0A0P1KM00_9SACH</name>
<dbReference type="Proteomes" id="UP000236544">
    <property type="component" value="Unassembled WGS sequence"/>
</dbReference>
<dbReference type="OrthoDB" id="4035871at2759"/>
<evidence type="ECO:0000313" key="3">
    <source>
        <dbReference type="EMBL" id="CUS20376.1"/>
    </source>
</evidence>
<keyword evidence="2" id="KW-1133">Transmembrane helix</keyword>
<proteinExistence type="predicted"/>
<accession>A0A0P1KM00</accession>
<dbReference type="EMBL" id="LN890560">
    <property type="protein sequence ID" value="CUS20376.1"/>
    <property type="molecule type" value="Genomic_DNA"/>
</dbReference>
<sequence length="401" mass="45155">MIGAKGSQAFLRHSLFNNLRFYATRSPTQPNSKLSLVLGSSNINDIAVGTFMKKLKNIVGHSKIPDRDSQLSREIVALCGRSNIKCEFLTVSKIKRLYNMLLQGKISTIQVIDALESTKHQNMVNVMGPNKSIAHKKDKKADISQYDLLEINPSSSEKFGQILDEMVCGENQKESQENARTGTANAASSSKGSNEIDLGVLHNFLQSAERQKKEQKQFSWSQARPYEWDQKNTTGLLSPGMMIFDPTHTPLRSRLMRNFRSSNAKSRSTDAVKTALTYTTEMLFYNLEDGTSEVTLWKNQKNNVHIECRDLFTVINGSQRPPEQLLKIITDFESKRWELTGEATINGIRHIVFKRDAEKHGPNRISSRIFSLTLFSVFLGCATYGAVQRYERTKSTASTSA</sequence>
<dbReference type="AlphaFoldDB" id="A0A0P1KM00"/>
<evidence type="ECO:0000256" key="2">
    <source>
        <dbReference type="SAM" id="Phobius"/>
    </source>
</evidence>
<protein>
    <submittedName>
        <fullName evidence="3">LAQU0S01e05226g1_1</fullName>
    </submittedName>
</protein>
<evidence type="ECO:0000256" key="1">
    <source>
        <dbReference type="SAM" id="MobiDB-lite"/>
    </source>
</evidence>
<reference evidence="4" key="1">
    <citation type="submission" date="2015-10" db="EMBL/GenBank/DDBJ databases">
        <authorList>
            <person name="Devillers H."/>
        </authorList>
    </citation>
    <scope>NUCLEOTIDE SEQUENCE [LARGE SCALE GENOMIC DNA]</scope>
</reference>
<evidence type="ECO:0000313" key="4">
    <source>
        <dbReference type="Proteomes" id="UP000236544"/>
    </source>
</evidence>
<feature type="transmembrane region" description="Helical" evidence="2">
    <location>
        <begin position="369"/>
        <end position="387"/>
    </location>
</feature>
<feature type="region of interest" description="Disordered" evidence="1">
    <location>
        <begin position="172"/>
        <end position="194"/>
    </location>
</feature>
<gene>
    <name evidence="3" type="ORF">LAQU0_S01e05226g</name>
</gene>
<feature type="compositionally biased region" description="Polar residues" evidence="1">
    <location>
        <begin position="178"/>
        <end position="193"/>
    </location>
</feature>
<keyword evidence="4" id="KW-1185">Reference proteome</keyword>
<organism evidence="3 4">
    <name type="scientific">Lachancea quebecensis</name>
    <dbReference type="NCBI Taxonomy" id="1654605"/>
    <lineage>
        <taxon>Eukaryota</taxon>
        <taxon>Fungi</taxon>
        <taxon>Dikarya</taxon>
        <taxon>Ascomycota</taxon>
        <taxon>Saccharomycotina</taxon>
        <taxon>Saccharomycetes</taxon>
        <taxon>Saccharomycetales</taxon>
        <taxon>Saccharomycetaceae</taxon>
        <taxon>Lachancea</taxon>
    </lineage>
</organism>
<keyword evidence="2" id="KW-0472">Membrane</keyword>
<keyword evidence="2" id="KW-0812">Transmembrane</keyword>